<name>A0ABQ8VNV4_9AGAR</name>
<reference evidence="1" key="1">
    <citation type="submission" date="2022-08" db="EMBL/GenBank/DDBJ databases">
        <title>A Global Phylogenomic Analysis of the Shiitake Genus Lentinula.</title>
        <authorList>
            <consortium name="DOE Joint Genome Institute"/>
            <person name="Sierra-Patev S."/>
            <person name="Min B."/>
            <person name="Naranjo-Ortiz M."/>
            <person name="Looney B."/>
            <person name="Konkel Z."/>
            <person name="Slot J.C."/>
            <person name="Sakamoto Y."/>
            <person name="Steenwyk J.L."/>
            <person name="Rokas A."/>
            <person name="Carro J."/>
            <person name="Camarero S."/>
            <person name="Ferreira P."/>
            <person name="Molpeceres G."/>
            <person name="Ruiz-Duenas F.J."/>
            <person name="Serrano A."/>
            <person name="Henrissat B."/>
            <person name="Drula E."/>
            <person name="Hughes K.W."/>
            <person name="Mata J.L."/>
            <person name="Ishikawa N.K."/>
            <person name="Vargas-Isla R."/>
            <person name="Ushijima S."/>
            <person name="Smith C.A."/>
            <person name="Ahrendt S."/>
            <person name="Andreopoulos W."/>
            <person name="He G."/>
            <person name="Labutti K."/>
            <person name="Lipzen A."/>
            <person name="Ng V."/>
            <person name="Riley R."/>
            <person name="Sandor L."/>
            <person name="Barry K."/>
            <person name="Martinez A.T."/>
            <person name="Xiao Y."/>
            <person name="Gibbons J.G."/>
            <person name="Terashima K."/>
            <person name="Grigoriev I.V."/>
            <person name="Hibbett D.S."/>
        </authorList>
    </citation>
    <scope>NUCLEOTIDE SEQUENCE</scope>
    <source>
        <strain evidence="1">RHP3577 ss4</strain>
    </source>
</reference>
<keyword evidence="2" id="KW-1185">Reference proteome</keyword>
<dbReference type="EMBL" id="JANVFT010000023">
    <property type="protein sequence ID" value="KAJ4497130.1"/>
    <property type="molecule type" value="Genomic_DNA"/>
</dbReference>
<gene>
    <name evidence="1" type="ORF">C8R41DRAFT_823377</name>
</gene>
<proteinExistence type="predicted"/>
<evidence type="ECO:0008006" key="3">
    <source>
        <dbReference type="Google" id="ProtNLM"/>
    </source>
</evidence>
<evidence type="ECO:0000313" key="2">
    <source>
        <dbReference type="Proteomes" id="UP001150217"/>
    </source>
</evidence>
<sequence length="82" mass="9200">MVRYVLFFGTVIAEPEYGFARVYMAFISLLFRRTVGGDHGTAVAQRFVTPFSNGQNSAYLVIADQLTHFSLSFVHKLTHAVL</sequence>
<protein>
    <recommendedName>
        <fullName evidence="3">Secreted protein</fullName>
    </recommendedName>
</protein>
<comment type="caution">
    <text evidence="1">The sequence shown here is derived from an EMBL/GenBank/DDBJ whole genome shotgun (WGS) entry which is preliminary data.</text>
</comment>
<dbReference type="Proteomes" id="UP001150217">
    <property type="component" value="Unassembled WGS sequence"/>
</dbReference>
<organism evidence="1 2">
    <name type="scientific">Lentinula lateritia</name>
    <dbReference type="NCBI Taxonomy" id="40482"/>
    <lineage>
        <taxon>Eukaryota</taxon>
        <taxon>Fungi</taxon>
        <taxon>Dikarya</taxon>
        <taxon>Basidiomycota</taxon>
        <taxon>Agaricomycotina</taxon>
        <taxon>Agaricomycetes</taxon>
        <taxon>Agaricomycetidae</taxon>
        <taxon>Agaricales</taxon>
        <taxon>Marasmiineae</taxon>
        <taxon>Omphalotaceae</taxon>
        <taxon>Lentinula</taxon>
    </lineage>
</organism>
<accession>A0ABQ8VNV4</accession>
<evidence type="ECO:0000313" key="1">
    <source>
        <dbReference type="EMBL" id="KAJ4497130.1"/>
    </source>
</evidence>